<name>A0AAD5T3A7_9FUNG</name>
<evidence type="ECO:0000313" key="1">
    <source>
        <dbReference type="EMBL" id="KAJ3115998.1"/>
    </source>
</evidence>
<gene>
    <name evidence="1" type="ORF">HK100_001185</name>
</gene>
<dbReference type="AlphaFoldDB" id="A0AAD5T3A7"/>
<evidence type="ECO:0000313" key="2">
    <source>
        <dbReference type="Proteomes" id="UP001211907"/>
    </source>
</evidence>
<keyword evidence="2" id="KW-1185">Reference proteome</keyword>
<organism evidence="1 2">
    <name type="scientific">Physocladia obscura</name>
    <dbReference type="NCBI Taxonomy" id="109957"/>
    <lineage>
        <taxon>Eukaryota</taxon>
        <taxon>Fungi</taxon>
        <taxon>Fungi incertae sedis</taxon>
        <taxon>Chytridiomycota</taxon>
        <taxon>Chytridiomycota incertae sedis</taxon>
        <taxon>Chytridiomycetes</taxon>
        <taxon>Chytridiales</taxon>
        <taxon>Chytriomycetaceae</taxon>
        <taxon>Physocladia</taxon>
    </lineage>
</organism>
<accession>A0AAD5T3A7</accession>
<comment type="caution">
    <text evidence="1">The sequence shown here is derived from an EMBL/GenBank/DDBJ whole genome shotgun (WGS) entry which is preliminary data.</text>
</comment>
<dbReference type="Proteomes" id="UP001211907">
    <property type="component" value="Unassembled WGS sequence"/>
</dbReference>
<dbReference type="EMBL" id="JADGJH010001256">
    <property type="protein sequence ID" value="KAJ3115998.1"/>
    <property type="molecule type" value="Genomic_DNA"/>
</dbReference>
<proteinExistence type="predicted"/>
<sequence length="545" mass="60839">MSISKIATVPNAMNTTKAIYQMWRSSKKTKLGVQQFPLCIECRERYFILASHFQESHEQPLSLSEDVTASEKSFNESEATIADSIVQTHNVEKCACCVNMTTHIAEITNDYDDEYDVNDTTGIYSEVSNEKPNKCDKNFAFGGYVDELLESIQNLANTNIGENLNFKNIVVDNYNDGNVYHRESIETVEDLEPKKISPYVVSTVSEPVLNGLTESKPNPLPLSVATSPLEPFLVSEPSLHGMSSQKISIMNGKIASIENSKITTKTISHVYLLNDNVFEAFSASSELSALPRIEEFEVPTVDLLSKSTGNTAGAKSLPEITIPVNALKINSETAITPKIEHLTADISEISESDQGTSMLEKEGASQIGPNWSISSISNVPFKSVSFEIDNKSEAIQRYARGNTPRNSPVVSAAIEPTNNETLEELFETPLWKDDNTNKVKQEMNRDEVYPSCGIETVTAPDIRRTHEFLASPPANAPFSLHKKYIRTKASFSERTSSRHQKSVLSRLSMQQSWVEQTNKIRRKSDAAKTHVIDWWNRISQKIRKI</sequence>
<reference evidence="1" key="1">
    <citation type="submission" date="2020-05" db="EMBL/GenBank/DDBJ databases">
        <title>Phylogenomic resolution of chytrid fungi.</title>
        <authorList>
            <person name="Stajich J.E."/>
            <person name="Amses K."/>
            <person name="Simmons R."/>
            <person name="Seto K."/>
            <person name="Myers J."/>
            <person name="Bonds A."/>
            <person name="Quandt C.A."/>
            <person name="Barry K."/>
            <person name="Liu P."/>
            <person name="Grigoriev I."/>
            <person name="Longcore J.E."/>
            <person name="James T.Y."/>
        </authorList>
    </citation>
    <scope>NUCLEOTIDE SEQUENCE</scope>
    <source>
        <strain evidence="1">JEL0513</strain>
    </source>
</reference>
<protein>
    <submittedName>
        <fullName evidence="1">Uncharacterized protein</fullName>
    </submittedName>
</protein>